<sequence>MEENAILYRLLELPLKSHAEDIIVIGMDWYVSLADFKETLKLLYAFKRHLVNLKKMIESACHRREASLKLHRYRSGSEVNEQRDITPATIFTPVRKQNANTSNFVILDDEDL</sequence>
<dbReference type="OrthoDB" id="2247002at2759"/>
<evidence type="ECO:0000313" key="2">
    <source>
        <dbReference type="Proteomes" id="UP000053815"/>
    </source>
</evidence>
<organism evidence="1">
    <name type="scientific">Mucor ambiguus</name>
    <dbReference type="NCBI Taxonomy" id="91626"/>
    <lineage>
        <taxon>Eukaryota</taxon>
        <taxon>Fungi</taxon>
        <taxon>Fungi incertae sedis</taxon>
        <taxon>Mucoromycota</taxon>
        <taxon>Mucoromycotina</taxon>
        <taxon>Mucoromycetes</taxon>
        <taxon>Mucorales</taxon>
        <taxon>Mucorineae</taxon>
        <taxon>Mucoraceae</taxon>
        <taxon>Mucor</taxon>
    </lineage>
</organism>
<dbReference type="Proteomes" id="UP000053815">
    <property type="component" value="Unassembled WGS sequence"/>
</dbReference>
<gene>
    <name evidence="1" type="ORF">MAM1_0125c05978</name>
</gene>
<accession>A0A0C9MGQ6</accession>
<reference evidence="1" key="1">
    <citation type="submission" date="2014-09" db="EMBL/GenBank/DDBJ databases">
        <title>Draft genome sequence of an oleaginous Mucoromycotina fungus Mucor ambiguus NBRC6742.</title>
        <authorList>
            <person name="Takeda I."/>
            <person name="Yamane N."/>
            <person name="Morita T."/>
            <person name="Tamano K."/>
            <person name="Machida M."/>
            <person name="Baker S."/>
            <person name="Koike H."/>
        </authorList>
    </citation>
    <scope>NUCLEOTIDE SEQUENCE</scope>
    <source>
        <strain evidence="1">NBRC 6742</strain>
    </source>
</reference>
<proteinExistence type="predicted"/>
<name>A0A0C9MGQ6_9FUNG</name>
<evidence type="ECO:0000313" key="1">
    <source>
        <dbReference type="EMBL" id="GAN06494.1"/>
    </source>
</evidence>
<keyword evidence="2" id="KW-1185">Reference proteome</keyword>
<dbReference type="AlphaFoldDB" id="A0A0C9MGQ6"/>
<protein>
    <submittedName>
        <fullName evidence="1">Uncharacterized protein</fullName>
    </submittedName>
</protein>
<dbReference type="EMBL" id="DF836414">
    <property type="protein sequence ID" value="GAN06494.1"/>
    <property type="molecule type" value="Genomic_DNA"/>
</dbReference>